<organism evidence="2 3">
    <name type="scientific">Eiseniibacteriota bacterium</name>
    <dbReference type="NCBI Taxonomy" id="2212470"/>
    <lineage>
        <taxon>Bacteria</taxon>
        <taxon>Candidatus Eiseniibacteriota</taxon>
    </lineage>
</organism>
<proteinExistence type="predicted"/>
<reference evidence="2" key="2">
    <citation type="journal article" date="2021" name="Microbiome">
        <title>Successional dynamics and alternative stable states in a saline activated sludge microbial community over 9 years.</title>
        <authorList>
            <person name="Wang Y."/>
            <person name="Ye J."/>
            <person name="Ju F."/>
            <person name="Liu L."/>
            <person name="Boyd J.A."/>
            <person name="Deng Y."/>
            <person name="Parks D.H."/>
            <person name="Jiang X."/>
            <person name="Yin X."/>
            <person name="Woodcroft B.J."/>
            <person name="Tyson G.W."/>
            <person name="Hugenholtz P."/>
            <person name="Polz M.F."/>
            <person name="Zhang T."/>
        </authorList>
    </citation>
    <scope>NUCLEOTIDE SEQUENCE</scope>
    <source>
        <strain evidence="2">HKST-UBA02</strain>
    </source>
</reference>
<keyword evidence="2" id="KW-0378">Hydrolase</keyword>
<dbReference type="Gene3D" id="3.40.50.1820">
    <property type="entry name" value="alpha/beta hydrolase"/>
    <property type="match status" value="1"/>
</dbReference>
<dbReference type="InterPro" id="IPR029058">
    <property type="entry name" value="AB_hydrolase_fold"/>
</dbReference>
<dbReference type="PANTHER" id="PTHR13136">
    <property type="entry name" value="TESTIS DEVELOPMENT PROTEIN PRTD"/>
    <property type="match status" value="1"/>
</dbReference>
<accession>A0A956NGE7</accession>
<gene>
    <name evidence="2" type="ORF">KDA27_16385</name>
</gene>
<dbReference type="GO" id="GO:0016787">
    <property type="term" value="F:hydrolase activity"/>
    <property type="evidence" value="ECO:0007669"/>
    <property type="project" value="UniProtKB-KW"/>
</dbReference>
<dbReference type="InterPro" id="IPR026555">
    <property type="entry name" value="NSL3/Tex30"/>
</dbReference>
<protein>
    <submittedName>
        <fullName evidence="2">Dienelactone hydrolase family protein</fullName>
    </submittedName>
</protein>
<evidence type="ECO:0000259" key="1">
    <source>
        <dbReference type="Pfam" id="PF20408"/>
    </source>
</evidence>
<dbReference type="AlphaFoldDB" id="A0A956NGE7"/>
<feature type="domain" description="KANL3/Tex30 alpha/beta hydrolase-like" evidence="1">
    <location>
        <begin position="32"/>
        <end position="220"/>
    </location>
</feature>
<dbReference type="InterPro" id="IPR046879">
    <property type="entry name" value="KANL3/Tex30_Abhydrolase"/>
</dbReference>
<dbReference type="PANTHER" id="PTHR13136:SF11">
    <property type="entry name" value="TESTIS-EXPRESSED PROTEIN 30"/>
    <property type="match status" value="1"/>
</dbReference>
<dbReference type="SUPFAM" id="SSF53474">
    <property type="entry name" value="alpha/beta-Hydrolases"/>
    <property type="match status" value="1"/>
</dbReference>
<comment type="caution">
    <text evidence="2">The sequence shown here is derived from an EMBL/GenBank/DDBJ whole genome shotgun (WGS) entry which is preliminary data.</text>
</comment>
<reference evidence="2" key="1">
    <citation type="submission" date="2020-04" db="EMBL/GenBank/DDBJ databases">
        <authorList>
            <person name="Zhang T."/>
        </authorList>
    </citation>
    <scope>NUCLEOTIDE SEQUENCE</scope>
    <source>
        <strain evidence="2">HKST-UBA02</strain>
    </source>
</reference>
<name>A0A956NGE7_UNCEI</name>
<dbReference type="Pfam" id="PF20408">
    <property type="entry name" value="Abhydrolase_11"/>
    <property type="match status" value="1"/>
</dbReference>
<dbReference type="Proteomes" id="UP000739538">
    <property type="component" value="Unassembled WGS sequence"/>
</dbReference>
<evidence type="ECO:0000313" key="3">
    <source>
        <dbReference type="Proteomes" id="UP000739538"/>
    </source>
</evidence>
<dbReference type="EMBL" id="JAGQHS010000096">
    <property type="protein sequence ID" value="MCA9757383.1"/>
    <property type="molecule type" value="Genomic_DNA"/>
</dbReference>
<sequence>MTRHRELAPLTVPGSDPVSVCLDDSDSCTVLYVMAHGAGAGMRHVFLESIAGRLVERDVAVLRYQFPYMEAGGRRPDSAKVLESTTRAAVELAGRTSPLPLIAGGKSMGGRMTSNAQAREPLPGVHGIAFLGFPLHMPKKPATTRADHLFQVEVPMLFLQGTRDALADLELLSPICQQLGSRSTLHVVEGADHGFAVLKRSGRTPEEVLDELADRIRTWADEILAAN</sequence>
<evidence type="ECO:0000313" key="2">
    <source>
        <dbReference type="EMBL" id="MCA9757383.1"/>
    </source>
</evidence>